<reference evidence="1 2" key="1">
    <citation type="submission" date="2018-06" db="EMBL/GenBank/DDBJ databases">
        <title>Sphaerisporangium craniellae sp. nov., isolated from a marine sponge in the South China Sea.</title>
        <authorList>
            <person name="Li L."/>
        </authorList>
    </citation>
    <scope>NUCLEOTIDE SEQUENCE [LARGE SCALE GENOMIC DNA]</scope>
    <source>
        <strain evidence="1 2">LHW63015</strain>
    </source>
</reference>
<dbReference type="EMBL" id="QMEY01000012">
    <property type="protein sequence ID" value="RBQ17249.1"/>
    <property type="molecule type" value="Genomic_DNA"/>
</dbReference>
<evidence type="ECO:0000313" key="2">
    <source>
        <dbReference type="Proteomes" id="UP000253303"/>
    </source>
</evidence>
<keyword evidence="2" id="KW-1185">Reference proteome</keyword>
<sequence>MLLSGANIIDAGFGRLTMEFLQAEAGTCCAVHGLPTGEATPIAREAAFHLACALGTPPRDPDDPLTDAAIDILSGYPYAAQVWLMRAAVRRLPPLRDHWPACLPPRYHRFRRYRPGDARQ</sequence>
<dbReference type="AlphaFoldDB" id="A0A366LV67"/>
<evidence type="ECO:0000313" key="1">
    <source>
        <dbReference type="EMBL" id="RBQ17249.1"/>
    </source>
</evidence>
<gene>
    <name evidence="1" type="ORF">DP939_25210</name>
</gene>
<accession>A0A366LV67</accession>
<protein>
    <submittedName>
        <fullName evidence="1">Uncharacterized protein</fullName>
    </submittedName>
</protein>
<name>A0A366LV67_9ACTN</name>
<proteinExistence type="predicted"/>
<dbReference type="Proteomes" id="UP000253303">
    <property type="component" value="Unassembled WGS sequence"/>
</dbReference>
<organism evidence="1 2">
    <name type="scientific">Spongiactinospora rosea</name>
    <dbReference type="NCBI Taxonomy" id="2248750"/>
    <lineage>
        <taxon>Bacteria</taxon>
        <taxon>Bacillati</taxon>
        <taxon>Actinomycetota</taxon>
        <taxon>Actinomycetes</taxon>
        <taxon>Streptosporangiales</taxon>
        <taxon>Streptosporangiaceae</taxon>
        <taxon>Spongiactinospora</taxon>
    </lineage>
</organism>
<comment type="caution">
    <text evidence="1">The sequence shown here is derived from an EMBL/GenBank/DDBJ whole genome shotgun (WGS) entry which is preliminary data.</text>
</comment>